<evidence type="ECO:0000313" key="3">
    <source>
        <dbReference type="Proteomes" id="UP000886667"/>
    </source>
</evidence>
<dbReference type="Proteomes" id="UP000886667">
    <property type="component" value="Unassembled WGS sequence"/>
</dbReference>
<evidence type="ECO:0000259" key="1">
    <source>
        <dbReference type="Pfam" id="PF18723"/>
    </source>
</evidence>
<evidence type="ECO:0000313" key="2">
    <source>
        <dbReference type="EMBL" id="MCG7944832.1"/>
    </source>
</evidence>
<feature type="domain" description="5-hmdU DNA kinase helical" evidence="1">
    <location>
        <begin position="22"/>
        <end position="275"/>
    </location>
</feature>
<dbReference type="AlphaFoldDB" id="A0A9E4KA03"/>
<reference evidence="2" key="1">
    <citation type="journal article" date="2021" name="Proc. Natl. Acad. Sci. U.S.A.">
        <title>Global biogeography of chemosynthetic symbionts reveals both localized and globally distributed symbiont groups. .</title>
        <authorList>
            <person name="Osvatic J.T."/>
            <person name="Wilkins L.G.E."/>
            <person name="Leibrecht L."/>
            <person name="Leray M."/>
            <person name="Zauner S."/>
            <person name="Polzin J."/>
            <person name="Camacho Y."/>
            <person name="Gros O."/>
            <person name="van Gils J.A."/>
            <person name="Eisen J.A."/>
            <person name="Petersen J.M."/>
            <person name="Yuen B."/>
        </authorList>
    </citation>
    <scope>NUCLEOTIDE SEQUENCE</scope>
    <source>
        <strain evidence="2">MAGclacostrist064TRANS</strain>
    </source>
</reference>
<dbReference type="Pfam" id="PF18723">
    <property type="entry name" value="HMUDK_hel"/>
    <property type="match status" value="1"/>
</dbReference>
<sequence>MGGSINQNVLQDLKLDDPMGQLMDFSEERQNIYLRRKSNKPQPWTDDKTLQTYKFCNVFRDQDRTTEFILDWVSPLKNQSTDLVANLIYARMCNNPRILEMMGFIHEIAPEKFIQNISMIGGGKTKSKVNKNTVWKDPYQIAGAFKKRLGYPYREHVIAYHIPKTAADLTRSITNYTKQDLSELLDKMADDWGYKNNMVFTNALLDISHIRPDLVSEDVIYPLGDGATPLLKLFDVDDPYEIINELVDRWNSKGIHRRMRPMDAESAMCEFRKYLVWKNSLAKKYRLFKPYPTQITLT</sequence>
<dbReference type="EMBL" id="JAEPCM010000016">
    <property type="protein sequence ID" value="MCG7944832.1"/>
    <property type="molecule type" value="Genomic_DNA"/>
</dbReference>
<gene>
    <name evidence="2" type="ORF">JAZ07_00640</name>
</gene>
<accession>A0A9E4KA03</accession>
<organism evidence="2 3">
    <name type="scientific">Candidatus Thiodiazotropha taylori</name>
    <dbReference type="NCBI Taxonomy" id="2792791"/>
    <lineage>
        <taxon>Bacteria</taxon>
        <taxon>Pseudomonadati</taxon>
        <taxon>Pseudomonadota</taxon>
        <taxon>Gammaproteobacteria</taxon>
        <taxon>Chromatiales</taxon>
        <taxon>Sedimenticolaceae</taxon>
        <taxon>Candidatus Thiodiazotropha</taxon>
    </lineage>
</organism>
<comment type="caution">
    <text evidence="2">The sequence shown here is derived from an EMBL/GenBank/DDBJ whole genome shotgun (WGS) entry which is preliminary data.</text>
</comment>
<name>A0A9E4KA03_9GAMM</name>
<dbReference type="InterPro" id="IPR040684">
    <property type="entry name" value="HMUDK_hel"/>
</dbReference>
<protein>
    <recommendedName>
        <fullName evidence="1">5-hmdU DNA kinase helical domain-containing protein</fullName>
    </recommendedName>
</protein>
<proteinExistence type="predicted"/>